<proteinExistence type="predicted"/>
<dbReference type="RefSeq" id="XP_056543277.1">
    <property type="nucleotide sequence ID" value="XM_056687722.1"/>
</dbReference>
<accession>A0A9W9I477</accession>
<protein>
    <recommendedName>
        <fullName evidence="1">Beta-glucuronidase C-terminal domain-containing protein</fullName>
    </recommendedName>
</protein>
<evidence type="ECO:0000313" key="3">
    <source>
        <dbReference type="Proteomes" id="UP001149163"/>
    </source>
</evidence>
<dbReference type="Proteomes" id="UP001149163">
    <property type="component" value="Unassembled WGS sequence"/>
</dbReference>
<dbReference type="Pfam" id="PF16862">
    <property type="entry name" value="Glyco_hydro_79C"/>
    <property type="match status" value="1"/>
</dbReference>
<dbReference type="InterPro" id="IPR031728">
    <property type="entry name" value="GlcAase_C"/>
</dbReference>
<keyword evidence="3" id="KW-1185">Reference proteome</keyword>
<dbReference type="GeneID" id="81426898"/>
<organism evidence="2 3">
    <name type="scientific">Penicillium canariense</name>
    <dbReference type="NCBI Taxonomy" id="189055"/>
    <lineage>
        <taxon>Eukaryota</taxon>
        <taxon>Fungi</taxon>
        <taxon>Dikarya</taxon>
        <taxon>Ascomycota</taxon>
        <taxon>Pezizomycotina</taxon>
        <taxon>Eurotiomycetes</taxon>
        <taxon>Eurotiomycetidae</taxon>
        <taxon>Eurotiales</taxon>
        <taxon>Aspergillaceae</taxon>
        <taxon>Penicillium</taxon>
    </lineage>
</organism>
<reference evidence="2" key="1">
    <citation type="submission" date="2022-11" db="EMBL/GenBank/DDBJ databases">
        <authorList>
            <person name="Petersen C."/>
        </authorList>
    </citation>
    <scope>NUCLEOTIDE SEQUENCE</scope>
    <source>
        <strain evidence="2">IBT 26290</strain>
    </source>
</reference>
<dbReference type="OrthoDB" id="2831684at2759"/>
<dbReference type="EMBL" id="JAPQKN010000003">
    <property type="protein sequence ID" value="KAJ5166816.1"/>
    <property type="molecule type" value="Genomic_DNA"/>
</dbReference>
<evidence type="ECO:0000313" key="2">
    <source>
        <dbReference type="EMBL" id="KAJ5166816.1"/>
    </source>
</evidence>
<dbReference type="AlphaFoldDB" id="A0A9W9I477"/>
<gene>
    <name evidence="2" type="ORF">N7482_005597</name>
</gene>
<name>A0A9W9I477_9EURO</name>
<comment type="caution">
    <text evidence="2">The sequence shown here is derived from an EMBL/GenBank/DDBJ whole genome shotgun (WGS) entry which is preliminary data.</text>
</comment>
<reference evidence="2" key="2">
    <citation type="journal article" date="2023" name="IMA Fungus">
        <title>Comparative genomic study of the Penicillium genus elucidates a diverse pangenome and 15 lateral gene transfer events.</title>
        <authorList>
            <person name="Petersen C."/>
            <person name="Sorensen T."/>
            <person name="Nielsen M.R."/>
            <person name="Sondergaard T.E."/>
            <person name="Sorensen J.L."/>
            <person name="Fitzpatrick D.A."/>
            <person name="Frisvad J.C."/>
            <person name="Nielsen K.L."/>
        </authorList>
    </citation>
    <scope>NUCLEOTIDE SEQUENCE</scope>
    <source>
        <strain evidence="2">IBT 26290</strain>
    </source>
</reference>
<evidence type="ECO:0000259" key="1">
    <source>
        <dbReference type="Pfam" id="PF16862"/>
    </source>
</evidence>
<sequence>MYSPDTDKMERIALVNLKEWHPAWSSDRGNATITLDVGDGMRTANVRRLHAQMCAAAMGLELGDADGNISRAGEAVDL</sequence>
<feature type="domain" description="Beta-glucuronidase C-terminal" evidence="1">
    <location>
        <begin position="5"/>
        <end position="53"/>
    </location>
</feature>